<evidence type="ECO:0000313" key="8">
    <source>
        <dbReference type="Proteomes" id="UP000193498"/>
    </source>
</evidence>
<sequence length="134" mass="14461">MGIFTLAAIGAATKAGPAIVVTFIVSGIATGFIALSYSEMASMIPMAGSAYTYTYTAMGKLIAWIVVFTILLCFDIRQSTRVNAVLVVVNVLTVLLTIFTCIKYINPDNYTPFFPPNEGEFGKYGVSVLLRILD</sequence>
<keyword evidence="3 6" id="KW-0812">Transmembrane</keyword>
<keyword evidence="4 6" id="KW-1133">Transmembrane helix</keyword>
<comment type="subcellular location">
    <subcellularLocation>
        <location evidence="1">Membrane</location>
        <topology evidence="1">Multi-pass membrane protein</topology>
    </subcellularLocation>
</comment>
<dbReference type="PANTHER" id="PTHR43243:SF4">
    <property type="entry name" value="CATIONIC AMINO ACID TRANSPORTER 4"/>
    <property type="match status" value="1"/>
</dbReference>
<reference evidence="7 8" key="1">
    <citation type="submission" date="2016-07" db="EMBL/GenBank/DDBJ databases">
        <title>Pervasive Adenine N6-methylation of Active Genes in Fungi.</title>
        <authorList>
            <consortium name="DOE Joint Genome Institute"/>
            <person name="Mondo S.J."/>
            <person name="Dannebaum R.O."/>
            <person name="Kuo R.C."/>
            <person name="Labutti K."/>
            <person name="Haridas S."/>
            <person name="Kuo A."/>
            <person name="Salamov A."/>
            <person name="Ahrendt S.R."/>
            <person name="Lipzen A."/>
            <person name="Sullivan W."/>
            <person name="Andreopoulos W.B."/>
            <person name="Clum A."/>
            <person name="Lindquist E."/>
            <person name="Daum C."/>
            <person name="Ramamoorthy G.K."/>
            <person name="Gryganskyi A."/>
            <person name="Culley D."/>
            <person name="Magnuson J.K."/>
            <person name="James T.Y."/>
            <person name="O'Malley M.A."/>
            <person name="Stajich J.E."/>
            <person name="Spatafora J.W."/>
            <person name="Visel A."/>
            <person name="Grigoriev I.V."/>
        </authorList>
    </citation>
    <scope>NUCLEOTIDE SEQUENCE [LARGE SCALE GENOMIC DNA]</scope>
    <source>
        <strain evidence="7 8">CBS 931.73</strain>
    </source>
</reference>
<comment type="caution">
    <text evidence="7">The sequence shown here is derived from an EMBL/GenBank/DDBJ whole genome shotgun (WGS) entry which is preliminary data.</text>
</comment>
<keyword evidence="2" id="KW-0813">Transport</keyword>
<dbReference type="Pfam" id="PF13520">
    <property type="entry name" value="AA_permease_2"/>
    <property type="match status" value="1"/>
</dbReference>
<evidence type="ECO:0000256" key="5">
    <source>
        <dbReference type="ARBA" id="ARBA00023136"/>
    </source>
</evidence>
<dbReference type="STRING" id="1314790.A0A1Y1YVK7"/>
<dbReference type="Gene3D" id="1.20.1740.10">
    <property type="entry name" value="Amino acid/polyamine transporter I"/>
    <property type="match status" value="1"/>
</dbReference>
<protein>
    <recommendedName>
        <fullName evidence="9">Amino acid permease/ SLC12A domain-containing protein</fullName>
    </recommendedName>
</protein>
<evidence type="ECO:0000256" key="6">
    <source>
        <dbReference type="SAM" id="Phobius"/>
    </source>
</evidence>
<dbReference type="Proteomes" id="UP000193498">
    <property type="component" value="Unassembled WGS sequence"/>
</dbReference>
<dbReference type="GO" id="GO:0016020">
    <property type="term" value="C:membrane"/>
    <property type="evidence" value="ECO:0007669"/>
    <property type="project" value="UniProtKB-SubCell"/>
</dbReference>
<accession>A0A1Y1YVK7</accession>
<evidence type="ECO:0000256" key="4">
    <source>
        <dbReference type="ARBA" id="ARBA00022989"/>
    </source>
</evidence>
<dbReference type="EMBL" id="MCFE01000064">
    <property type="protein sequence ID" value="ORY01874.1"/>
    <property type="molecule type" value="Genomic_DNA"/>
</dbReference>
<dbReference type="OrthoDB" id="5982228at2759"/>
<dbReference type="InterPro" id="IPR002293">
    <property type="entry name" value="AA/rel_permease1"/>
</dbReference>
<name>A0A1Y1YVK7_9FUNG</name>
<keyword evidence="5 6" id="KW-0472">Membrane</keyword>
<keyword evidence="8" id="KW-1185">Reference proteome</keyword>
<dbReference type="GO" id="GO:0015171">
    <property type="term" value="F:amino acid transmembrane transporter activity"/>
    <property type="evidence" value="ECO:0007669"/>
    <property type="project" value="TreeGrafter"/>
</dbReference>
<feature type="transmembrane region" description="Helical" evidence="6">
    <location>
        <begin position="50"/>
        <end position="72"/>
    </location>
</feature>
<dbReference type="AlphaFoldDB" id="A0A1Y1YVK7"/>
<dbReference type="PANTHER" id="PTHR43243">
    <property type="entry name" value="INNER MEMBRANE TRANSPORTER YGJI-RELATED"/>
    <property type="match status" value="1"/>
</dbReference>
<evidence type="ECO:0000256" key="1">
    <source>
        <dbReference type="ARBA" id="ARBA00004141"/>
    </source>
</evidence>
<organism evidence="7 8">
    <name type="scientific">Basidiobolus meristosporus CBS 931.73</name>
    <dbReference type="NCBI Taxonomy" id="1314790"/>
    <lineage>
        <taxon>Eukaryota</taxon>
        <taxon>Fungi</taxon>
        <taxon>Fungi incertae sedis</taxon>
        <taxon>Zoopagomycota</taxon>
        <taxon>Entomophthoromycotina</taxon>
        <taxon>Basidiobolomycetes</taxon>
        <taxon>Basidiobolales</taxon>
        <taxon>Basidiobolaceae</taxon>
        <taxon>Basidiobolus</taxon>
    </lineage>
</organism>
<feature type="transmembrane region" description="Helical" evidence="6">
    <location>
        <begin position="84"/>
        <end position="105"/>
    </location>
</feature>
<evidence type="ECO:0008006" key="9">
    <source>
        <dbReference type="Google" id="ProtNLM"/>
    </source>
</evidence>
<dbReference type="InParanoid" id="A0A1Y1YVK7"/>
<gene>
    <name evidence="7" type="ORF">K493DRAFT_298191</name>
</gene>
<proteinExistence type="predicted"/>
<evidence type="ECO:0000313" key="7">
    <source>
        <dbReference type="EMBL" id="ORY01874.1"/>
    </source>
</evidence>
<evidence type="ECO:0000256" key="2">
    <source>
        <dbReference type="ARBA" id="ARBA00022448"/>
    </source>
</evidence>
<evidence type="ECO:0000256" key="3">
    <source>
        <dbReference type="ARBA" id="ARBA00022692"/>
    </source>
</evidence>
<feature type="transmembrane region" description="Helical" evidence="6">
    <location>
        <begin position="18"/>
        <end position="38"/>
    </location>
</feature>